<dbReference type="Pfam" id="PF00685">
    <property type="entry name" value="Sulfotransfer_1"/>
    <property type="match status" value="1"/>
</dbReference>
<evidence type="ECO:0000313" key="4">
    <source>
        <dbReference type="EMBL" id="MXO48589.1"/>
    </source>
</evidence>
<protein>
    <recommendedName>
        <fullName evidence="3">Sulfotransferase domain-containing protein</fullName>
    </recommendedName>
</protein>
<dbReference type="GO" id="GO:0008146">
    <property type="term" value="F:sulfotransferase activity"/>
    <property type="evidence" value="ECO:0007669"/>
    <property type="project" value="InterPro"/>
</dbReference>
<dbReference type="InterPro" id="IPR027417">
    <property type="entry name" value="P-loop_NTPase"/>
</dbReference>
<comment type="caution">
    <text evidence="4">The sequence shown here is derived from an EMBL/GenBank/DDBJ whole genome shotgun (WGS) entry which is preliminary data.</text>
</comment>
<accession>A0A844XT64</accession>
<keyword evidence="5" id="KW-1185">Reference proteome</keyword>
<keyword evidence="1" id="KW-0808">Transferase</keyword>
<keyword evidence="2" id="KW-0325">Glycoprotein</keyword>
<dbReference type="EMBL" id="WTYC01000004">
    <property type="protein sequence ID" value="MXO48589.1"/>
    <property type="molecule type" value="Genomic_DNA"/>
</dbReference>
<dbReference type="InterPro" id="IPR037359">
    <property type="entry name" value="NST/OST"/>
</dbReference>
<name>A0A844XT64_9SPHN</name>
<dbReference type="Proteomes" id="UP000448199">
    <property type="component" value="Unassembled WGS sequence"/>
</dbReference>
<evidence type="ECO:0000313" key="5">
    <source>
        <dbReference type="Proteomes" id="UP000448199"/>
    </source>
</evidence>
<gene>
    <name evidence="4" type="ORF">GRI69_09995</name>
</gene>
<dbReference type="PANTHER" id="PTHR10605:SF56">
    <property type="entry name" value="BIFUNCTIONAL HEPARAN SULFATE N-DEACETYLASE_N-SULFOTRANSFERASE"/>
    <property type="match status" value="1"/>
</dbReference>
<dbReference type="Gene3D" id="3.40.50.300">
    <property type="entry name" value="P-loop containing nucleotide triphosphate hydrolases"/>
    <property type="match status" value="1"/>
</dbReference>
<dbReference type="PANTHER" id="PTHR10605">
    <property type="entry name" value="HEPARAN SULFATE SULFOTRANSFERASE"/>
    <property type="match status" value="1"/>
</dbReference>
<evidence type="ECO:0000259" key="3">
    <source>
        <dbReference type="Pfam" id="PF00685"/>
    </source>
</evidence>
<reference evidence="4 5" key="1">
    <citation type="submission" date="2019-12" db="EMBL/GenBank/DDBJ databases">
        <title>Genomic-based taxomic classification of the family Erythrobacteraceae.</title>
        <authorList>
            <person name="Xu L."/>
        </authorList>
    </citation>
    <scope>NUCLEOTIDE SEQUENCE [LARGE SCALE GENOMIC DNA]</scope>
    <source>
        <strain evidence="4 5">DSM 17792</strain>
    </source>
</reference>
<sequence length="306" mass="34769">MSDSAIPNLFIPGTPKAATTSLAAWLAQHPSVHVPSVKEPHFFNDDRSNSRFASNEEAYRSLFPKREHVTYYCDATPGYLFSPNALRAIAQTSPHAKHIITFRDYAETFFSLHQHERFLQTESIADPVRAFAAAPERRRRDRKRPKSYSKSLYYDERLRVGAQLLRALEFVDRDNILFIDFDRVKGNPDKVWEGMCEFLELDPVPIEFIRKNSRKTVPADGVVYRMLRLGISARNALGLGRGTGLARKLRLRFAKPDTEPPAPPPELAEKINRQFEYDRALVEKFAQAGPALVAEGFYTNAGSDIL</sequence>
<evidence type="ECO:0000256" key="1">
    <source>
        <dbReference type="ARBA" id="ARBA00022679"/>
    </source>
</evidence>
<feature type="domain" description="Sulfotransferase" evidence="3">
    <location>
        <begin position="8"/>
        <end position="202"/>
    </location>
</feature>
<evidence type="ECO:0000256" key="2">
    <source>
        <dbReference type="ARBA" id="ARBA00023180"/>
    </source>
</evidence>
<organism evidence="4 5">
    <name type="scientific">Qipengyuania vulgaris</name>
    <dbReference type="NCBI Taxonomy" id="291985"/>
    <lineage>
        <taxon>Bacteria</taxon>
        <taxon>Pseudomonadati</taxon>
        <taxon>Pseudomonadota</taxon>
        <taxon>Alphaproteobacteria</taxon>
        <taxon>Sphingomonadales</taxon>
        <taxon>Erythrobacteraceae</taxon>
        <taxon>Qipengyuania</taxon>
    </lineage>
</organism>
<proteinExistence type="predicted"/>
<dbReference type="AlphaFoldDB" id="A0A844XT64"/>
<dbReference type="OrthoDB" id="7403198at2"/>
<dbReference type="RefSeq" id="WP_160728132.1">
    <property type="nucleotide sequence ID" value="NZ_WTYC01000004.1"/>
</dbReference>
<dbReference type="SUPFAM" id="SSF52540">
    <property type="entry name" value="P-loop containing nucleoside triphosphate hydrolases"/>
    <property type="match status" value="1"/>
</dbReference>
<dbReference type="InterPro" id="IPR000863">
    <property type="entry name" value="Sulfotransferase_dom"/>
</dbReference>